<protein>
    <submittedName>
        <fullName evidence="1">Uncharacterized protein</fullName>
    </submittedName>
</protein>
<dbReference type="EMBL" id="CP141261">
    <property type="protein sequence ID" value="WRL64078.1"/>
    <property type="molecule type" value="Genomic_DNA"/>
</dbReference>
<accession>A0ABZ1AZU0</accession>
<dbReference type="RefSeq" id="WP_324275407.1">
    <property type="nucleotide sequence ID" value="NZ_CP141261.1"/>
</dbReference>
<proteinExistence type="predicted"/>
<organism evidence="1 2">
    <name type="scientific">Blastococcus brunescens</name>
    <dbReference type="NCBI Taxonomy" id="1564165"/>
    <lineage>
        <taxon>Bacteria</taxon>
        <taxon>Bacillati</taxon>
        <taxon>Actinomycetota</taxon>
        <taxon>Actinomycetes</taxon>
        <taxon>Geodermatophilales</taxon>
        <taxon>Geodermatophilaceae</taxon>
        <taxon>Blastococcus</taxon>
    </lineage>
</organism>
<sequence>MLELCAVAGREVSLDLLEAARTPAEEALGALDSAVAVGLVVEGRARGAGGSRTRWSRRCWSAISRHCAAPACTRAWARRWSGGSP</sequence>
<reference evidence="1 2" key="1">
    <citation type="submission" date="2023-12" db="EMBL/GenBank/DDBJ databases">
        <title>Blastococcus brunescens sp. nov., an actonobacterium isolated from sandstone collected in sahara desert.</title>
        <authorList>
            <person name="Gtari M."/>
            <person name="Ghodhbane F."/>
        </authorList>
    </citation>
    <scope>NUCLEOTIDE SEQUENCE [LARGE SCALE GENOMIC DNA]</scope>
    <source>
        <strain evidence="1 2">BMG 8361</strain>
    </source>
</reference>
<keyword evidence="2" id="KW-1185">Reference proteome</keyword>
<dbReference type="Proteomes" id="UP001324287">
    <property type="component" value="Chromosome"/>
</dbReference>
<evidence type="ECO:0000313" key="1">
    <source>
        <dbReference type="EMBL" id="WRL64078.1"/>
    </source>
</evidence>
<gene>
    <name evidence="1" type="ORF">U6N30_31610</name>
</gene>
<name>A0ABZ1AZU0_9ACTN</name>
<evidence type="ECO:0000313" key="2">
    <source>
        <dbReference type="Proteomes" id="UP001324287"/>
    </source>
</evidence>